<comment type="caution">
    <text evidence="3">The sequence shown here is derived from an EMBL/GenBank/DDBJ whole genome shotgun (WGS) entry which is preliminary data.</text>
</comment>
<feature type="transmembrane region" description="Helical" evidence="2">
    <location>
        <begin position="305"/>
        <end position="325"/>
    </location>
</feature>
<feature type="compositionally biased region" description="Polar residues" evidence="1">
    <location>
        <begin position="125"/>
        <end position="136"/>
    </location>
</feature>
<keyword evidence="4" id="KW-1185">Reference proteome</keyword>
<name>A0A9J6EES0_RHIMP</name>
<dbReference type="CDD" id="cd06174">
    <property type="entry name" value="MFS"/>
    <property type="match status" value="1"/>
</dbReference>
<keyword evidence="2" id="KW-1133">Transmembrane helix</keyword>
<evidence type="ECO:0000313" key="4">
    <source>
        <dbReference type="Proteomes" id="UP000821866"/>
    </source>
</evidence>
<dbReference type="InterPro" id="IPR036259">
    <property type="entry name" value="MFS_trans_sf"/>
</dbReference>
<evidence type="ECO:0000256" key="2">
    <source>
        <dbReference type="SAM" id="Phobius"/>
    </source>
</evidence>
<dbReference type="SUPFAM" id="SSF103473">
    <property type="entry name" value="MFS general substrate transporter"/>
    <property type="match status" value="1"/>
</dbReference>
<dbReference type="Proteomes" id="UP000821866">
    <property type="component" value="Chromosome 2"/>
</dbReference>
<proteinExistence type="predicted"/>
<dbReference type="Gene3D" id="1.20.1250.20">
    <property type="entry name" value="MFS general substrate transporter like domains"/>
    <property type="match status" value="2"/>
</dbReference>
<accession>A0A9J6EES0</accession>
<dbReference type="GO" id="GO:0008028">
    <property type="term" value="F:monocarboxylic acid transmembrane transporter activity"/>
    <property type="evidence" value="ECO:0007669"/>
    <property type="project" value="TreeGrafter"/>
</dbReference>
<organism evidence="3 4">
    <name type="scientific">Rhipicephalus microplus</name>
    <name type="common">Cattle tick</name>
    <name type="synonym">Boophilus microplus</name>
    <dbReference type="NCBI Taxonomy" id="6941"/>
    <lineage>
        <taxon>Eukaryota</taxon>
        <taxon>Metazoa</taxon>
        <taxon>Ecdysozoa</taxon>
        <taxon>Arthropoda</taxon>
        <taxon>Chelicerata</taxon>
        <taxon>Arachnida</taxon>
        <taxon>Acari</taxon>
        <taxon>Parasitiformes</taxon>
        <taxon>Ixodida</taxon>
        <taxon>Ixodoidea</taxon>
        <taxon>Ixodidae</taxon>
        <taxon>Rhipicephalinae</taxon>
        <taxon>Rhipicephalus</taxon>
        <taxon>Boophilus</taxon>
    </lineage>
</organism>
<evidence type="ECO:0000313" key="3">
    <source>
        <dbReference type="EMBL" id="KAH8032764.1"/>
    </source>
</evidence>
<dbReference type="EMBL" id="JABSTU010000004">
    <property type="protein sequence ID" value="KAH8032764.1"/>
    <property type="molecule type" value="Genomic_DNA"/>
</dbReference>
<dbReference type="PANTHER" id="PTHR11360">
    <property type="entry name" value="MONOCARBOXYLATE TRANSPORTER"/>
    <property type="match status" value="1"/>
</dbReference>
<evidence type="ECO:0000256" key="1">
    <source>
        <dbReference type="SAM" id="MobiDB-lite"/>
    </source>
</evidence>
<keyword evidence="2" id="KW-0812">Transmembrane</keyword>
<reference evidence="3" key="1">
    <citation type="journal article" date="2020" name="Cell">
        <title>Large-Scale Comparative Analyses of Tick Genomes Elucidate Their Genetic Diversity and Vector Capacities.</title>
        <authorList>
            <consortium name="Tick Genome and Microbiome Consortium (TIGMIC)"/>
            <person name="Jia N."/>
            <person name="Wang J."/>
            <person name="Shi W."/>
            <person name="Du L."/>
            <person name="Sun Y."/>
            <person name="Zhan W."/>
            <person name="Jiang J.F."/>
            <person name="Wang Q."/>
            <person name="Zhang B."/>
            <person name="Ji P."/>
            <person name="Bell-Sakyi L."/>
            <person name="Cui X.M."/>
            <person name="Yuan T.T."/>
            <person name="Jiang B.G."/>
            <person name="Yang W.F."/>
            <person name="Lam T.T."/>
            <person name="Chang Q.C."/>
            <person name="Ding S.J."/>
            <person name="Wang X.J."/>
            <person name="Zhu J.G."/>
            <person name="Ruan X.D."/>
            <person name="Zhao L."/>
            <person name="Wei J.T."/>
            <person name="Ye R.Z."/>
            <person name="Que T.C."/>
            <person name="Du C.H."/>
            <person name="Zhou Y.H."/>
            <person name="Cheng J.X."/>
            <person name="Dai P.F."/>
            <person name="Guo W.B."/>
            <person name="Han X.H."/>
            <person name="Huang E.J."/>
            <person name="Li L.F."/>
            <person name="Wei W."/>
            <person name="Gao Y.C."/>
            <person name="Liu J.Z."/>
            <person name="Shao H.Z."/>
            <person name="Wang X."/>
            <person name="Wang C.C."/>
            <person name="Yang T.C."/>
            <person name="Huo Q.B."/>
            <person name="Li W."/>
            <person name="Chen H.Y."/>
            <person name="Chen S.E."/>
            <person name="Zhou L.G."/>
            <person name="Ni X.B."/>
            <person name="Tian J.H."/>
            <person name="Sheng Y."/>
            <person name="Liu T."/>
            <person name="Pan Y.S."/>
            <person name="Xia L.Y."/>
            <person name="Li J."/>
            <person name="Zhao F."/>
            <person name="Cao W.C."/>
        </authorList>
    </citation>
    <scope>NUCLEOTIDE SEQUENCE</scope>
    <source>
        <strain evidence="3">Rmic-2018</strain>
    </source>
</reference>
<keyword evidence="2" id="KW-0472">Membrane</keyword>
<feature type="transmembrane region" description="Helical" evidence="2">
    <location>
        <begin position="51"/>
        <end position="74"/>
    </location>
</feature>
<sequence>MGVASTSIVPTVLIIHHFDKYRATALAIVSGSVDISGMMTPSLVQFFIEKYGFSGCLLLLGGLSFNLFIACTFLKRPESCADNVTIESPADKRTQADISNALNETPSTIDGLESKQPGSGRGDHSSNAGATDTPVWQHSRGDVRTWLRNTVSLAMVHARPLKKRYSDNARDMEGAHSKTTCANAGVVNRMSSLKLYTKFNETGESVELTALKSDREVIQLEKATTSPDIEELNEISNEAAVCHEERGNGAMSGTIGFIHKLRAVSTAYIWMVCISKGASNFSSYTFSLVIVDYAHESGVLGQRAALMPALFSLGCLVATLTTGPAVDRSYISKYSVMMLSCVIQTCALIASSVWKSFPVLATCAFLGGVGRGVRCFLFPVLLSDRCSLNDLPAALSIMNAVCSVALFLRTPVIERNNEKDEELSLTWLTKKPTRCCFLSVFEYDLSLDVATLVEVLGPAT</sequence>
<dbReference type="PANTHER" id="PTHR11360:SF303">
    <property type="entry name" value="MAJOR FACILITATOR SUPERFAMILY (MFS) PROFILE DOMAIN-CONTAINING PROTEIN"/>
    <property type="match status" value="1"/>
</dbReference>
<feature type="compositionally biased region" description="Polar residues" evidence="1">
    <location>
        <begin position="99"/>
        <end position="108"/>
    </location>
</feature>
<dbReference type="AlphaFoldDB" id="A0A9J6EES0"/>
<gene>
    <name evidence="3" type="ORF">HPB51_001757</name>
</gene>
<evidence type="ECO:0008006" key="5">
    <source>
        <dbReference type="Google" id="ProtNLM"/>
    </source>
</evidence>
<dbReference type="InterPro" id="IPR050327">
    <property type="entry name" value="Proton-linked_MCT"/>
</dbReference>
<protein>
    <recommendedName>
        <fullName evidence="5">Monocarboxylate transporter</fullName>
    </recommendedName>
</protein>
<reference evidence="3" key="2">
    <citation type="submission" date="2021-09" db="EMBL/GenBank/DDBJ databases">
        <authorList>
            <person name="Jia N."/>
            <person name="Wang J."/>
            <person name="Shi W."/>
            <person name="Du L."/>
            <person name="Sun Y."/>
            <person name="Zhan W."/>
            <person name="Jiang J."/>
            <person name="Wang Q."/>
            <person name="Zhang B."/>
            <person name="Ji P."/>
            <person name="Sakyi L.B."/>
            <person name="Cui X."/>
            <person name="Yuan T."/>
            <person name="Jiang B."/>
            <person name="Yang W."/>
            <person name="Lam T.T.-Y."/>
            <person name="Chang Q."/>
            <person name="Ding S."/>
            <person name="Wang X."/>
            <person name="Zhu J."/>
            <person name="Ruan X."/>
            <person name="Zhao L."/>
            <person name="Wei J."/>
            <person name="Que T."/>
            <person name="Du C."/>
            <person name="Cheng J."/>
            <person name="Dai P."/>
            <person name="Han X."/>
            <person name="Huang E."/>
            <person name="Gao Y."/>
            <person name="Liu J."/>
            <person name="Shao H."/>
            <person name="Ye R."/>
            <person name="Li L."/>
            <person name="Wei W."/>
            <person name="Wang X."/>
            <person name="Wang C."/>
            <person name="Huo Q."/>
            <person name="Li W."/>
            <person name="Guo W."/>
            <person name="Chen H."/>
            <person name="Chen S."/>
            <person name="Zhou L."/>
            <person name="Zhou L."/>
            <person name="Ni X."/>
            <person name="Tian J."/>
            <person name="Zhou Y."/>
            <person name="Sheng Y."/>
            <person name="Liu T."/>
            <person name="Pan Y."/>
            <person name="Xia L."/>
            <person name="Li J."/>
            <person name="Zhao F."/>
            <person name="Cao W."/>
        </authorList>
    </citation>
    <scope>NUCLEOTIDE SEQUENCE</scope>
    <source>
        <strain evidence="3">Rmic-2018</strain>
        <tissue evidence="3">Larvae</tissue>
    </source>
</reference>
<feature type="transmembrane region" description="Helical" evidence="2">
    <location>
        <begin position="357"/>
        <end position="379"/>
    </location>
</feature>
<feature type="region of interest" description="Disordered" evidence="1">
    <location>
        <begin position="99"/>
        <end position="136"/>
    </location>
</feature>